<dbReference type="Pfam" id="PF06283">
    <property type="entry name" value="ThuA"/>
    <property type="match status" value="1"/>
</dbReference>
<evidence type="ECO:0000313" key="3">
    <source>
        <dbReference type="Proteomes" id="UP001296943"/>
    </source>
</evidence>
<keyword evidence="3" id="KW-1185">Reference proteome</keyword>
<proteinExistence type="predicted"/>
<dbReference type="RefSeq" id="WP_204497426.1">
    <property type="nucleotide sequence ID" value="NZ_JAFBDR010000002.1"/>
</dbReference>
<protein>
    <submittedName>
        <fullName evidence="2">Type 1 glutamine amidotransferase</fullName>
    </submittedName>
</protein>
<dbReference type="SUPFAM" id="SSF52317">
    <property type="entry name" value="Class I glutamine amidotransferase-like"/>
    <property type="match status" value="1"/>
</dbReference>
<sequence>MKKKITAVLGDFYHERSIAVKSFESAVQRLNQQSNTELEIDYLPVSELMENIQTNPDAVVLFAENRINPQDDVVKRWMTEDDASLINKYVENGGGWLAWHAGLASYENMKEYITMLRGHFIHHPKEHQVVHYYADSTSDSIHVEKSFEFLDEHYFVHCDEQNTNVFLKSESVDGSSIAGWYHEYGKGQVVCLTPAHLEEGLLNEDFLNILVQCLKLSFE</sequence>
<dbReference type="InterPro" id="IPR029010">
    <property type="entry name" value="ThuA-like"/>
</dbReference>
<comment type="caution">
    <text evidence="2">The sequence shown here is derived from an EMBL/GenBank/DDBJ whole genome shotgun (WGS) entry which is preliminary data.</text>
</comment>
<feature type="domain" description="ThuA-like" evidence="1">
    <location>
        <begin position="62"/>
        <end position="214"/>
    </location>
</feature>
<dbReference type="Proteomes" id="UP001296943">
    <property type="component" value="Unassembled WGS sequence"/>
</dbReference>
<dbReference type="EMBL" id="JAFBDR010000002">
    <property type="protein sequence ID" value="MBM7569976.1"/>
    <property type="molecule type" value="Genomic_DNA"/>
</dbReference>
<evidence type="ECO:0000313" key="2">
    <source>
        <dbReference type="EMBL" id="MBM7569976.1"/>
    </source>
</evidence>
<evidence type="ECO:0000259" key="1">
    <source>
        <dbReference type="Pfam" id="PF06283"/>
    </source>
</evidence>
<organism evidence="2 3">
    <name type="scientific">Aquibacillus albus</name>
    <dbReference type="NCBI Taxonomy" id="1168171"/>
    <lineage>
        <taxon>Bacteria</taxon>
        <taxon>Bacillati</taxon>
        <taxon>Bacillota</taxon>
        <taxon>Bacilli</taxon>
        <taxon>Bacillales</taxon>
        <taxon>Bacillaceae</taxon>
        <taxon>Aquibacillus</taxon>
    </lineage>
</organism>
<dbReference type="Gene3D" id="3.40.50.880">
    <property type="match status" value="1"/>
</dbReference>
<reference evidence="2 3" key="1">
    <citation type="submission" date="2021-01" db="EMBL/GenBank/DDBJ databases">
        <title>Genomic Encyclopedia of Type Strains, Phase IV (KMG-IV): sequencing the most valuable type-strain genomes for metagenomic binning, comparative biology and taxonomic classification.</title>
        <authorList>
            <person name="Goeker M."/>
        </authorList>
    </citation>
    <scope>NUCLEOTIDE SEQUENCE [LARGE SCALE GENOMIC DNA]</scope>
    <source>
        <strain evidence="2 3">DSM 23711</strain>
    </source>
</reference>
<gene>
    <name evidence="2" type="ORF">JOC48_000454</name>
</gene>
<keyword evidence="2" id="KW-0315">Glutamine amidotransferase</keyword>
<dbReference type="InterPro" id="IPR029062">
    <property type="entry name" value="Class_I_gatase-like"/>
</dbReference>
<accession>A0ABS2MVP1</accession>
<name>A0ABS2MVP1_9BACI</name>